<feature type="domain" description="Methyltransferase type 11" evidence="1">
    <location>
        <begin position="123"/>
        <end position="227"/>
    </location>
</feature>
<keyword evidence="2" id="KW-0489">Methyltransferase</keyword>
<dbReference type="InterPro" id="IPR050508">
    <property type="entry name" value="Methyltransf_Superfamily"/>
</dbReference>
<dbReference type="AlphaFoldDB" id="A0AAU7CCQ5"/>
<evidence type="ECO:0000259" key="1">
    <source>
        <dbReference type="Pfam" id="PF08241"/>
    </source>
</evidence>
<dbReference type="GO" id="GO:0032259">
    <property type="term" value="P:methylation"/>
    <property type="evidence" value="ECO:0007669"/>
    <property type="project" value="UniProtKB-KW"/>
</dbReference>
<dbReference type="SUPFAM" id="SSF53335">
    <property type="entry name" value="S-adenosyl-L-methionine-dependent methyltransferases"/>
    <property type="match status" value="1"/>
</dbReference>
<dbReference type="Gene3D" id="3.40.50.150">
    <property type="entry name" value="Vaccinia Virus protein VP39"/>
    <property type="match status" value="1"/>
</dbReference>
<dbReference type="GO" id="GO:0008757">
    <property type="term" value="F:S-adenosylmethionine-dependent methyltransferase activity"/>
    <property type="evidence" value="ECO:0007669"/>
    <property type="project" value="InterPro"/>
</dbReference>
<dbReference type="RefSeq" id="WP_406695691.1">
    <property type="nucleotide sequence ID" value="NZ_CP155447.1"/>
</dbReference>
<name>A0AAU7CCQ5_9BACT</name>
<accession>A0AAU7CCQ5</accession>
<sequence>MDGTDPIVCPRCQAALRERDDRWSCRACGATYQGLRGIPDLRTGDDLFLANRADWEFALRLNEDYDRLDFRGLLERYFDLSPEIPSDLRRRQIAHILAGPERFSEHLSQSVMLRCLISWDRVLDLGCGTGSVLLALASRPADLDGYEDLRPLYGVDIAMRWLLIARKRLDEAGYSQVRLVCGCAETQPFASQSFGGLIGGDVIEHVGDQAATLAEAHRILKPWGRLFLATPNRFSLAPEPHVQVWGVGFLPRRWMSAYVYWKRQVDFRAIRTLNYVEWKRVLRRSPFAGGEVSAPGLSESEVAEFAPFKRTLARLYNLAVAGYGRWLALAFGPLYHIHCRRIGEVVPGPTPSRAPHPHSRPSATRV</sequence>
<dbReference type="Pfam" id="PF08241">
    <property type="entry name" value="Methyltransf_11"/>
    <property type="match status" value="1"/>
</dbReference>
<protein>
    <submittedName>
        <fullName evidence="2">Class I SAM-dependent methyltransferase</fullName>
        <ecNumber evidence="2">2.1.1.-</ecNumber>
    </submittedName>
</protein>
<dbReference type="PANTHER" id="PTHR42912:SF80">
    <property type="entry name" value="METHYLTRANSFERASE DOMAIN-CONTAINING PROTEIN"/>
    <property type="match status" value="1"/>
</dbReference>
<reference evidence="2" key="1">
    <citation type="submission" date="2024-05" db="EMBL/GenBank/DDBJ databases">
        <title>Planctomycetes of the genus Singulisphaera possess chitinolytic capabilities.</title>
        <authorList>
            <person name="Ivanova A."/>
        </authorList>
    </citation>
    <scope>NUCLEOTIDE SEQUENCE</scope>
    <source>
        <strain evidence="2">Ch08T</strain>
    </source>
</reference>
<dbReference type="CDD" id="cd02440">
    <property type="entry name" value="AdoMet_MTases"/>
    <property type="match status" value="1"/>
</dbReference>
<dbReference type="InterPro" id="IPR029063">
    <property type="entry name" value="SAM-dependent_MTases_sf"/>
</dbReference>
<gene>
    <name evidence="2" type="ORF">V5E97_32270</name>
</gene>
<dbReference type="InterPro" id="IPR013216">
    <property type="entry name" value="Methyltransf_11"/>
</dbReference>
<dbReference type="EMBL" id="CP155447">
    <property type="protein sequence ID" value="XBH02950.1"/>
    <property type="molecule type" value="Genomic_DNA"/>
</dbReference>
<organism evidence="2">
    <name type="scientific">Singulisphaera sp. Ch08</name>
    <dbReference type="NCBI Taxonomy" id="3120278"/>
    <lineage>
        <taxon>Bacteria</taxon>
        <taxon>Pseudomonadati</taxon>
        <taxon>Planctomycetota</taxon>
        <taxon>Planctomycetia</taxon>
        <taxon>Isosphaerales</taxon>
        <taxon>Isosphaeraceae</taxon>
        <taxon>Singulisphaera</taxon>
    </lineage>
</organism>
<keyword evidence="2" id="KW-0808">Transferase</keyword>
<proteinExistence type="predicted"/>
<dbReference type="PANTHER" id="PTHR42912">
    <property type="entry name" value="METHYLTRANSFERASE"/>
    <property type="match status" value="1"/>
</dbReference>
<evidence type="ECO:0000313" key="2">
    <source>
        <dbReference type="EMBL" id="XBH02950.1"/>
    </source>
</evidence>
<dbReference type="EC" id="2.1.1.-" evidence="2"/>